<accession>A0A813ESQ4</accession>
<evidence type="ECO:0000313" key="2">
    <source>
        <dbReference type="Proteomes" id="UP000654075"/>
    </source>
</evidence>
<organism evidence="1 2">
    <name type="scientific">Polarella glacialis</name>
    <name type="common">Dinoflagellate</name>
    <dbReference type="NCBI Taxonomy" id="89957"/>
    <lineage>
        <taxon>Eukaryota</taxon>
        <taxon>Sar</taxon>
        <taxon>Alveolata</taxon>
        <taxon>Dinophyceae</taxon>
        <taxon>Suessiales</taxon>
        <taxon>Suessiaceae</taxon>
        <taxon>Polarella</taxon>
    </lineage>
</organism>
<sequence>MSLEEKMNHYQTNKKLNQDGNVVSFLNLLEAGDRQSIWQSFSYSRRTSPEASDQYQAHCTGMGSDPKKKQLLHVFLTTGRNCKGKAYLEESIKLVFTEGSRHEEEWVPFASILKKYGIAEATRRLKKGSISFRKDAEDPEEFQFKDTRTTL</sequence>
<gene>
    <name evidence="1" type="ORF">PGLA1383_LOCUS19891</name>
</gene>
<keyword evidence="2" id="KW-1185">Reference proteome</keyword>
<dbReference type="Proteomes" id="UP000654075">
    <property type="component" value="Unassembled WGS sequence"/>
</dbReference>
<protein>
    <submittedName>
        <fullName evidence="1">Uncharacterized protein</fullName>
    </submittedName>
</protein>
<dbReference type="AlphaFoldDB" id="A0A813ESQ4"/>
<evidence type="ECO:0000313" key="1">
    <source>
        <dbReference type="EMBL" id="CAE8601601.1"/>
    </source>
</evidence>
<comment type="caution">
    <text evidence="1">The sequence shown here is derived from an EMBL/GenBank/DDBJ whole genome shotgun (WGS) entry which is preliminary data.</text>
</comment>
<reference evidence="1" key="1">
    <citation type="submission" date="2021-02" db="EMBL/GenBank/DDBJ databases">
        <authorList>
            <person name="Dougan E. K."/>
            <person name="Rhodes N."/>
            <person name="Thang M."/>
            <person name="Chan C."/>
        </authorList>
    </citation>
    <scope>NUCLEOTIDE SEQUENCE</scope>
</reference>
<proteinExistence type="predicted"/>
<name>A0A813ESQ4_POLGL</name>
<dbReference type="EMBL" id="CAJNNV010013336">
    <property type="protein sequence ID" value="CAE8601601.1"/>
    <property type="molecule type" value="Genomic_DNA"/>
</dbReference>